<dbReference type="Pfam" id="PF05713">
    <property type="entry name" value="MobC"/>
    <property type="match status" value="1"/>
</dbReference>
<comment type="caution">
    <text evidence="2">The sequence shown here is derived from an EMBL/GenBank/DDBJ whole genome shotgun (WGS) entry which is preliminary data.</text>
</comment>
<keyword evidence="3" id="KW-1185">Reference proteome</keyword>
<evidence type="ECO:0000313" key="3">
    <source>
        <dbReference type="Proteomes" id="UP001228905"/>
    </source>
</evidence>
<evidence type="ECO:0000313" key="2">
    <source>
        <dbReference type="EMBL" id="MDQ0465586.1"/>
    </source>
</evidence>
<accession>A0ABU0IW59</accession>
<feature type="domain" description="Bacterial mobilisation" evidence="1">
    <location>
        <begin position="72"/>
        <end position="102"/>
    </location>
</feature>
<organism evidence="2 3">
    <name type="scientific">Caulobacter ginsengisoli</name>
    <dbReference type="NCBI Taxonomy" id="400775"/>
    <lineage>
        <taxon>Bacteria</taxon>
        <taxon>Pseudomonadati</taxon>
        <taxon>Pseudomonadota</taxon>
        <taxon>Alphaproteobacteria</taxon>
        <taxon>Caulobacterales</taxon>
        <taxon>Caulobacteraceae</taxon>
        <taxon>Caulobacter</taxon>
    </lineage>
</organism>
<reference evidence="2 3" key="1">
    <citation type="submission" date="2023-07" db="EMBL/GenBank/DDBJ databases">
        <title>Genomic Encyclopedia of Type Strains, Phase IV (KMG-IV): sequencing the most valuable type-strain genomes for metagenomic binning, comparative biology and taxonomic classification.</title>
        <authorList>
            <person name="Goeker M."/>
        </authorList>
    </citation>
    <scope>NUCLEOTIDE SEQUENCE [LARGE SCALE GENOMIC DNA]</scope>
    <source>
        <strain evidence="2 3">DSM 18695</strain>
    </source>
</reference>
<proteinExistence type="predicted"/>
<sequence length="125" mass="14060">MRDAAKHRTHVTIRVSPEQRAQLERLAAGMPLGPFMLWRSLDPDSPPPRSRDKFPVKDHIAISQVLARLGDSRIANNINQLTRLAHTGSLPVSPETEDALRLVCRYLVEMRRLLLRALGLSDVPP</sequence>
<dbReference type="InterPro" id="IPR008687">
    <property type="entry name" value="MobC"/>
</dbReference>
<dbReference type="EMBL" id="JAUSVS010000007">
    <property type="protein sequence ID" value="MDQ0465586.1"/>
    <property type="molecule type" value="Genomic_DNA"/>
</dbReference>
<protein>
    <recommendedName>
        <fullName evidence="1">Bacterial mobilisation domain-containing protein</fullName>
    </recommendedName>
</protein>
<dbReference type="Proteomes" id="UP001228905">
    <property type="component" value="Unassembled WGS sequence"/>
</dbReference>
<gene>
    <name evidence="2" type="ORF">QO010_003375</name>
</gene>
<dbReference type="RefSeq" id="WP_307351035.1">
    <property type="nucleotide sequence ID" value="NZ_JAUSVS010000007.1"/>
</dbReference>
<evidence type="ECO:0000259" key="1">
    <source>
        <dbReference type="Pfam" id="PF05713"/>
    </source>
</evidence>
<name>A0ABU0IW59_9CAUL</name>